<feature type="transmembrane region" description="Helical" evidence="2">
    <location>
        <begin position="26"/>
        <end position="50"/>
    </location>
</feature>
<proteinExistence type="predicted"/>
<feature type="region of interest" description="Disordered" evidence="1">
    <location>
        <begin position="1"/>
        <end position="23"/>
    </location>
</feature>
<evidence type="ECO:0000313" key="4">
    <source>
        <dbReference type="Proteomes" id="UP001558481"/>
    </source>
</evidence>
<organism evidence="3 4">
    <name type="scientific">Kocuria carniphila</name>
    <dbReference type="NCBI Taxonomy" id="262208"/>
    <lineage>
        <taxon>Bacteria</taxon>
        <taxon>Bacillati</taxon>
        <taxon>Actinomycetota</taxon>
        <taxon>Actinomycetes</taxon>
        <taxon>Micrococcales</taxon>
        <taxon>Micrococcaceae</taxon>
        <taxon>Kocuria</taxon>
    </lineage>
</organism>
<protein>
    <submittedName>
        <fullName evidence="3">Uncharacterized protein</fullName>
    </submittedName>
</protein>
<sequence>MMGHIQLSENTIQRHRSHHDSNGSRAATMLTTLLTLVILVALGALVYNYVSNARPQVATSAHAPHSISDVQHTARASAQS</sequence>
<keyword evidence="2" id="KW-0812">Transmembrane</keyword>
<dbReference type="Proteomes" id="UP001558481">
    <property type="component" value="Unassembled WGS sequence"/>
</dbReference>
<reference evidence="3 4" key="1">
    <citation type="journal article" date="2024" name="Fungal Genet. Biol.">
        <title>The porcine skin microbiome exhibits broad fungal antagonism.</title>
        <authorList>
            <person name="De La Cruz K.F."/>
            <person name="Townsend E.C."/>
            <person name="Alex Cheong J.Z."/>
            <person name="Salamzade R."/>
            <person name="Liu A."/>
            <person name="Sandstrom S."/>
            <person name="Davila E."/>
            <person name="Huang L."/>
            <person name="Xu K.H."/>
            <person name="Wu S.Y."/>
            <person name="Meudt J.J."/>
            <person name="Shanmuganayagam D."/>
            <person name="Gibson A.L.F."/>
            <person name="Kalan L.R."/>
        </authorList>
    </citation>
    <scope>NUCLEOTIDE SEQUENCE [LARGE SCALE GENOMIC DNA]</scope>
    <source>
        <strain evidence="3 4">LK2625</strain>
    </source>
</reference>
<gene>
    <name evidence="3" type="ORF">VVR66_05040</name>
</gene>
<evidence type="ECO:0000256" key="1">
    <source>
        <dbReference type="SAM" id="MobiDB-lite"/>
    </source>
</evidence>
<dbReference type="EMBL" id="JAYWLU010000004">
    <property type="protein sequence ID" value="MEX3594071.1"/>
    <property type="molecule type" value="Genomic_DNA"/>
</dbReference>
<keyword evidence="2" id="KW-1133">Transmembrane helix</keyword>
<comment type="caution">
    <text evidence="3">The sequence shown here is derived from an EMBL/GenBank/DDBJ whole genome shotgun (WGS) entry which is preliminary data.</text>
</comment>
<keyword evidence="4" id="KW-1185">Reference proteome</keyword>
<evidence type="ECO:0000256" key="2">
    <source>
        <dbReference type="SAM" id="Phobius"/>
    </source>
</evidence>
<evidence type="ECO:0000313" key="3">
    <source>
        <dbReference type="EMBL" id="MEX3594071.1"/>
    </source>
</evidence>
<feature type="region of interest" description="Disordered" evidence="1">
    <location>
        <begin position="61"/>
        <end position="80"/>
    </location>
</feature>
<dbReference type="RefSeq" id="WP_368629649.1">
    <property type="nucleotide sequence ID" value="NZ_JAYWLT010000018.1"/>
</dbReference>
<accession>A0ABV3V035</accession>
<feature type="compositionally biased region" description="Polar residues" evidence="1">
    <location>
        <begin position="68"/>
        <end position="80"/>
    </location>
</feature>
<name>A0ABV3V035_9MICC</name>
<keyword evidence="2" id="KW-0472">Membrane</keyword>